<feature type="transmembrane region" description="Helical" evidence="9">
    <location>
        <begin position="298"/>
        <end position="320"/>
    </location>
</feature>
<keyword evidence="4" id="KW-0479">Metal-binding</keyword>
<evidence type="ECO:0000259" key="13">
    <source>
        <dbReference type="Pfam" id="PF13115"/>
    </source>
</evidence>
<dbReference type="Proteomes" id="UP001149140">
    <property type="component" value="Unassembled WGS sequence"/>
</dbReference>
<feature type="transmembrane region" description="Helical" evidence="9">
    <location>
        <begin position="228"/>
        <end position="248"/>
    </location>
</feature>
<dbReference type="GO" id="GO:0005507">
    <property type="term" value="F:copper ion binding"/>
    <property type="evidence" value="ECO:0007669"/>
    <property type="project" value="InterPro"/>
</dbReference>
<gene>
    <name evidence="14" type="ORF">OM076_14960</name>
</gene>
<evidence type="ECO:0000256" key="2">
    <source>
        <dbReference type="ARBA" id="ARBA00022475"/>
    </source>
</evidence>
<feature type="domain" description="CopC" evidence="11">
    <location>
        <begin position="24"/>
        <end position="119"/>
    </location>
</feature>
<dbReference type="InterPro" id="IPR032693">
    <property type="entry name" value="YtkA-like_dom"/>
</dbReference>
<evidence type="ECO:0000259" key="11">
    <source>
        <dbReference type="Pfam" id="PF04234"/>
    </source>
</evidence>
<keyword evidence="15" id="KW-1185">Reference proteome</keyword>
<dbReference type="Pfam" id="PF04234">
    <property type="entry name" value="CopC"/>
    <property type="match status" value="1"/>
</dbReference>
<evidence type="ECO:0000259" key="12">
    <source>
        <dbReference type="Pfam" id="PF05425"/>
    </source>
</evidence>
<dbReference type="InterPro" id="IPR008457">
    <property type="entry name" value="Cu-R_CopD_dom"/>
</dbReference>
<proteinExistence type="predicted"/>
<dbReference type="EMBL" id="JAPDOD010000013">
    <property type="protein sequence ID" value="MDA0161575.1"/>
    <property type="molecule type" value="Genomic_DNA"/>
</dbReference>
<evidence type="ECO:0000313" key="15">
    <source>
        <dbReference type="Proteomes" id="UP001149140"/>
    </source>
</evidence>
<evidence type="ECO:0000256" key="8">
    <source>
        <dbReference type="ARBA" id="ARBA00023136"/>
    </source>
</evidence>
<feature type="transmembrane region" description="Helical" evidence="9">
    <location>
        <begin position="332"/>
        <end position="356"/>
    </location>
</feature>
<evidence type="ECO:0000256" key="7">
    <source>
        <dbReference type="ARBA" id="ARBA00023008"/>
    </source>
</evidence>
<dbReference type="PANTHER" id="PTHR34820">
    <property type="entry name" value="INNER MEMBRANE PROTEIN YEBZ"/>
    <property type="match status" value="1"/>
</dbReference>
<evidence type="ECO:0000313" key="14">
    <source>
        <dbReference type="EMBL" id="MDA0161575.1"/>
    </source>
</evidence>
<feature type="transmembrane region" description="Helical" evidence="9">
    <location>
        <begin position="260"/>
        <end position="278"/>
    </location>
</feature>
<dbReference type="Pfam" id="PF05425">
    <property type="entry name" value="CopD"/>
    <property type="match status" value="1"/>
</dbReference>
<comment type="subcellular location">
    <subcellularLocation>
        <location evidence="1">Cell membrane</location>
        <topology evidence="1">Multi-pass membrane protein</topology>
    </subcellularLocation>
</comment>
<dbReference type="SUPFAM" id="SSF81296">
    <property type="entry name" value="E set domains"/>
    <property type="match status" value="1"/>
</dbReference>
<dbReference type="RefSeq" id="WP_270040792.1">
    <property type="nucleotide sequence ID" value="NZ_JAPDOD010000013.1"/>
</dbReference>
<name>A0A9X3MS82_9ACTN</name>
<dbReference type="GO" id="GO:0042597">
    <property type="term" value="C:periplasmic space"/>
    <property type="evidence" value="ECO:0007669"/>
    <property type="project" value="InterPro"/>
</dbReference>
<evidence type="ECO:0000256" key="3">
    <source>
        <dbReference type="ARBA" id="ARBA00022692"/>
    </source>
</evidence>
<dbReference type="Pfam" id="PF13115">
    <property type="entry name" value="YtkA"/>
    <property type="match status" value="1"/>
</dbReference>
<dbReference type="InterPro" id="IPR014756">
    <property type="entry name" value="Ig_E-set"/>
</dbReference>
<dbReference type="GO" id="GO:0005886">
    <property type="term" value="C:plasma membrane"/>
    <property type="evidence" value="ECO:0007669"/>
    <property type="project" value="UniProtKB-SubCell"/>
</dbReference>
<keyword evidence="6 9" id="KW-1133">Transmembrane helix</keyword>
<keyword evidence="7" id="KW-0186">Copper</keyword>
<evidence type="ECO:0000256" key="1">
    <source>
        <dbReference type="ARBA" id="ARBA00004651"/>
    </source>
</evidence>
<dbReference type="InterPro" id="IPR032694">
    <property type="entry name" value="CopC/D"/>
</dbReference>
<feature type="transmembrane region" description="Helical" evidence="9">
    <location>
        <begin position="368"/>
        <end position="392"/>
    </location>
</feature>
<evidence type="ECO:0000256" key="5">
    <source>
        <dbReference type="ARBA" id="ARBA00022729"/>
    </source>
</evidence>
<reference evidence="14" key="1">
    <citation type="submission" date="2022-10" db="EMBL/GenBank/DDBJ databases">
        <title>The WGS of Solirubrobacter ginsenosidimutans DSM 21036.</title>
        <authorList>
            <person name="Jiang Z."/>
        </authorList>
    </citation>
    <scope>NUCLEOTIDE SEQUENCE</scope>
    <source>
        <strain evidence="14">DSM 21036</strain>
    </source>
</reference>
<dbReference type="PANTHER" id="PTHR34820:SF4">
    <property type="entry name" value="INNER MEMBRANE PROTEIN YEBZ"/>
    <property type="match status" value="1"/>
</dbReference>
<evidence type="ECO:0000256" key="6">
    <source>
        <dbReference type="ARBA" id="ARBA00022989"/>
    </source>
</evidence>
<feature type="domain" description="Copper resistance protein D" evidence="12">
    <location>
        <begin position="331"/>
        <end position="430"/>
    </location>
</feature>
<keyword evidence="3 9" id="KW-0812">Transmembrane</keyword>
<sequence>MIRRVVAATLVLLLALPATSAFAHAALVRTVPSAAGIVTPAPKEVALTFSEPIEPRFAAVSISDADGNPVTNGNPRRKAGDPTTVTIPLKDLQEGWYLVYWRVISVDGHPVRGAFTFAVGPNAGPAPQFVVPSISETAATPRLVAARWITILAAMAAIGLFVMRMLIARPARQGLKAVAVACGVAVVAALVAAPVYLLFSTAQFSLRKATDFSALAPLLDVSAFGRGYLRLELCLALFGVAAGIAVAVDRPDRARRSVAEILATTGALLAAGAVLLIPGVSGHPSQTSPRGLAVALDVIHLSAGAVWIGGLIGLLVLWWAMPRRLDGLRVVVPRFSNVAFGSVLALIATGTVAAILQLPTLSSLWQTGYGQALLIKIGLLCVALLLAAVNLLRTRPRLLARQAPAAQLLRRLVGGEVIVVAGAVFAAAVLTSLAPPAKAVADLGKPAAKVGPGAVKETVTRSGYQLALDVTPNRAAVPNRFQVRLTKGGRPVEGATITTGFAMLDMEMGTQSYKLEETAPGTYGREAPALVMVGHWGLTFDVEPPDGAPFTVTLLDMANG</sequence>
<dbReference type="Gene3D" id="2.60.40.1220">
    <property type="match status" value="1"/>
</dbReference>
<protein>
    <submittedName>
        <fullName evidence="14">Copper resistance protein CopC</fullName>
    </submittedName>
</protein>
<feature type="transmembrane region" description="Helical" evidence="9">
    <location>
        <begin position="413"/>
        <end position="434"/>
    </location>
</feature>
<evidence type="ECO:0000256" key="10">
    <source>
        <dbReference type="SAM" id="SignalP"/>
    </source>
</evidence>
<dbReference type="GO" id="GO:0046688">
    <property type="term" value="P:response to copper ion"/>
    <property type="evidence" value="ECO:0007669"/>
    <property type="project" value="InterPro"/>
</dbReference>
<evidence type="ECO:0000256" key="4">
    <source>
        <dbReference type="ARBA" id="ARBA00022723"/>
    </source>
</evidence>
<dbReference type="InterPro" id="IPR014755">
    <property type="entry name" value="Cu-Rt/internalin_Ig-like"/>
</dbReference>
<dbReference type="InterPro" id="IPR007348">
    <property type="entry name" value="CopC_dom"/>
</dbReference>
<accession>A0A9X3MS82</accession>
<organism evidence="14 15">
    <name type="scientific">Solirubrobacter ginsenosidimutans</name>
    <dbReference type="NCBI Taxonomy" id="490573"/>
    <lineage>
        <taxon>Bacteria</taxon>
        <taxon>Bacillati</taxon>
        <taxon>Actinomycetota</taxon>
        <taxon>Thermoleophilia</taxon>
        <taxon>Solirubrobacterales</taxon>
        <taxon>Solirubrobacteraceae</taxon>
        <taxon>Solirubrobacter</taxon>
    </lineage>
</organism>
<dbReference type="AlphaFoldDB" id="A0A9X3MS82"/>
<keyword evidence="8 9" id="KW-0472">Membrane</keyword>
<dbReference type="GO" id="GO:0006825">
    <property type="term" value="P:copper ion transport"/>
    <property type="evidence" value="ECO:0007669"/>
    <property type="project" value="InterPro"/>
</dbReference>
<feature type="domain" description="YtkA-like" evidence="13">
    <location>
        <begin position="462"/>
        <end position="539"/>
    </location>
</feature>
<keyword evidence="5 10" id="KW-0732">Signal</keyword>
<feature type="chain" id="PRO_5040991560" evidence="10">
    <location>
        <begin position="26"/>
        <end position="560"/>
    </location>
</feature>
<evidence type="ECO:0000256" key="9">
    <source>
        <dbReference type="SAM" id="Phobius"/>
    </source>
</evidence>
<comment type="caution">
    <text evidence="14">The sequence shown here is derived from an EMBL/GenBank/DDBJ whole genome shotgun (WGS) entry which is preliminary data.</text>
</comment>
<feature type="transmembrane region" description="Helical" evidence="9">
    <location>
        <begin position="178"/>
        <end position="199"/>
    </location>
</feature>
<feature type="signal peptide" evidence="10">
    <location>
        <begin position="1"/>
        <end position="25"/>
    </location>
</feature>
<keyword evidence="2" id="KW-1003">Cell membrane</keyword>
<feature type="transmembrane region" description="Helical" evidence="9">
    <location>
        <begin position="145"/>
        <end position="166"/>
    </location>
</feature>